<name>F8Q1U7_SERL3</name>
<protein>
    <recommendedName>
        <fullName evidence="8">Heme peroxidase</fullName>
    </recommendedName>
</protein>
<dbReference type="PRINTS" id="PR00457">
    <property type="entry name" value="ANPEROXIDASE"/>
</dbReference>
<dbReference type="EMBL" id="GL945482">
    <property type="protein sequence ID" value="EGN97158.1"/>
    <property type="molecule type" value="Genomic_DNA"/>
</dbReference>
<proteinExistence type="predicted"/>
<dbReference type="InterPro" id="IPR019791">
    <property type="entry name" value="Haem_peroxidase_animal"/>
</dbReference>
<dbReference type="PANTHER" id="PTHR11903:SF37">
    <property type="entry name" value="PSI-PRODUCING OXYGENASE A"/>
    <property type="match status" value="1"/>
</dbReference>
<dbReference type="InterPro" id="IPR037120">
    <property type="entry name" value="Haem_peroxidase_sf_animal"/>
</dbReference>
<keyword evidence="7" id="KW-1185">Reference proteome</keyword>
<evidence type="ECO:0000256" key="1">
    <source>
        <dbReference type="ARBA" id="ARBA00022723"/>
    </source>
</evidence>
<dbReference type="HOGENOM" id="CLU_002329_0_0_1"/>
<dbReference type="OMA" id="PYANFKE"/>
<dbReference type="GO" id="GO:0006979">
    <property type="term" value="P:response to oxidative stress"/>
    <property type="evidence" value="ECO:0007669"/>
    <property type="project" value="InterPro"/>
</dbReference>
<dbReference type="SUPFAM" id="SSF48113">
    <property type="entry name" value="Heme-dependent peroxidases"/>
    <property type="match status" value="1"/>
</dbReference>
<gene>
    <name evidence="6" type="ORF">SERLA73DRAFT_57758</name>
</gene>
<dbReference type="InterPro" id="IPR010255">
    <property type="entry name" value="Haem_peroxidase_sf"/>
</dbReference>
<evidence type="ECO:0000256" key="2">
    <source>
        <dbReference type="ARBA" id="ARBA00022964"/>
    </source>
</evidence>
<keyword evidence="5" id="KW-0349">Heme</keyword>
<dbReference type="Proteomes" id="UP000008063">
    <property type="component" value="Unassembled WGS sequence"/>
</dbReference>
<dbReference type="GO" id="GO:0006631">
    <property type="term" value="P:fatty acid metabolic process"/>
    <property type="evidence" value="ECO:0007669"/>
    <property type="project" value="UniProtKB-ARBA"/>
</dbReference>
<dbReference type="PANTHER" id="PTHR11903">
    <property type="entry name" value="PROSTAGLANDIN G/H SYNTHASE"/>
    <property type="match status" value="1"/>
</dbReference>
<keyword evidence="1 5" id="KW-0479">Metal-binding</keyword>
<dbReference type="PROSITE" id="PS50292">
    <property type="entry name" value="PEROXIDASE_3"/>
    <property type="match status" value="1"/>
</dbReference>
<keyword evidence="4 5" id="KW-0408">Iron</keyword>
<dbReference type="GO" id="GO:0004601">
    <property type="term" value="F:peroxidase activity"/>
    <property type="evidence" value="ECO:0007669"/>
    <property type="project" value="InterPro"/>
</dbReference>
<feature type="non-terminal residue" evidence="6">
    <location>
        <position position="1"/>
    </location>
</feature>
<dbReference type="InterPro" id="IPR050783">
    <property type="entry name" value="Oxylipin_biosynth_metab"/>
</dbReference>
<dbReference type="GO" id="GO:0020037">
    <property type="term" value="F:heme binding"/>
    <property type="evidence" value="ECO:0007669"/>
    <property type="project" value="InterPro"/>
</dbReference>
<dbReference type="STRING" id="936435.F8Q1U7"/>
<evidence type="ECO:0000256" key="4">
    <source>
        <dbReference type="ARBA" id="ARBA00023004"/>
    </source>
</evidence>
<sequence length="934" mass="104450">LEKLVVLMSRLPDDSELGRRLQNTVIDILFNDLPHPPSTYLTLPKPLKHASSKQTNYAFRSADGSNNNVLFPSFGQAGQPYARSVSSMNTVLPSFFPDPDIVFDALLCRRPPSPQQASSSYFQSHPGGLSSLFFAFANFIIHSIFHTNLDNPRINDASSYLDLSVLYGSSEEDVSRIRRFDGSGRLWEDVWADKRVVGMHPAFGALVVLFCRNHNYIAERILAINENGTYYSPSSPPIISATSAHNDTNRSRLLSQCDEIFHRARLVNTAYFMQIVLRDYVGGILGLVRDGLEWRLNPLGWSSQESSQTPRGEGSSVSMEFNLMYRWHAAISEEEEKWLEGVMREVSGKGPTSTLRFYSFAYCFDATISSPALAIAKSLDRLPSGAFSSAELSDILHRATASPASSFGARKVPKAMKPIEIAGIRWARSVGGCTLNEFRRFMRLKPYKSFKEWNPDPEIHKAAEDLYKDIENLELYVGLYAEECKPPIPGAGLCPGYTLSRAILADAVCLTRGDRFLTVDCTPHNLTSWGFQDIQPNIEDGSMGGMLTKLLFRTLPGEYVAGSGYAHFPFLVPSFVKESCFGKDTKVGEDKLGGRGQPKLNIWRNLNISAPGTCEVDVRKRGWVNQEMYKWEALDVGIKNGVGFKNGGVELHMCKDFFLQYEARMRLLTKGGMNGLDSYHNVVSCHLHMELSSFTHLLISEKSIQCNRHNAGLPADVNDMFVDVVKDVINLVPVYWVVNNMLMLPLKASASLRGMYTLQDWYGMFSDVSKYLYFNNGQVNDWTYREKGTRATSEIIRHLKASLAEICKSTVSLSLIYREIGSVLAWLGGSKERGEFLKEVLSAIPADRQRDAYDIQIEHAAYSLFSELIPTAVLFASAMATVVDYYLDDRSRDACQELQRLAAAKSPEANVQILPYVYKALGKSLSCESPLITR</sequence>
<keyword evidence="3" id="KW-0560">Oxidoreductase</keyword>
<evidence type="ECO:0000313" key="6">
    <source>
        <dbReference type="EMBL" id="EGN97158.1"/>
    </source>
</evidence>
<accession>F8Q1U7</accession>
<feature type="binding site" description="axial binding residue" evidence="5">
    <location>
        <position position="328"/>
    </location>
    <ligand>
        <name>heme b</name>
        <dbReference type="ChEBI" id="CHEBI:60344"/>
    </ligand>
    <ligandPart>
        <name>Fe</name>
        <dbReference type="ChEBI" id="CHEBI:18248"/>
    </ligandPart>
</feature>
<keyword evidence="2" id="KW-0223">Dioxygenase</keyword>
<dbReference type="InParanoid" id="F8Q1U7"/>
<dbReference type="OrthoDB" id="823504at2759"/>
<evidence type="ECO:0008006" key="8">
    <source>
        <dbReference type="Google" id="ProtNLM"/>
    </source>
</evidence>
<organism evidence="7">
    <name type="scientific">Serpula lacrymans var. lacrymans (strain S7.3)</name>
    <name type="common">Dry rot fungus</name>
    <dbReference type="NCBI Taxonomy" id="936435"/>
    <lineage>
        <taxon>Eukaryota</taxon>
        <taxon>Fungi</taxon>
        <taxon>Dikarya</taxon>
        <taxon>Basidiomycota</taxon>
        <taxon>Agaricomycotina</taxon>
        <taxon>Agaricomycetes</taxon>
        <taxon>Agaricomycetidae</taxon>
        <taxon>Boletales</taxon>
        <taxon>Coniophorineae</taxon>
        <taxon>Serpulaceae</taxon>
        <taxon>Serpula</taxon>
    </lineage>
</organism>
<dbReference type="AlphaFoldDB" id="F8Q1U7"/>
<dbReference type="Gene3D" id="1.10.640.10">
    <property type="entry name" value="Haem peroxidase domain superfamily, animal type"/>
    <property type="match status" value="1"/>
</dbReference>
<reference evidence="7" key="1">
    <citation type="journal article" date="2011" name="Science">
        <title>The plant cell wall-decomposing machinery underlies the functional diversity of forest fungi.</title>
        <authorList>
            <person name="Eastwood D.C."/>
            <person name="Floudas D."/>
            <person name="Binder M."/>
            <person name="Majcherczyk A."/>
            <person name="Schneider P."/>
            <person name="Aerts A."/>
            <person name="Asiegbu F.O."/>
            <person name="Baker S.E."/>
            <person name="Barry K."/>
            <person name="Bendiksby M."/>
            <person name="Blumentritt M."/>
            <person name="Coutinho P.M."/>
            <person name="Cullen D."/>
            <person name="de Vries R.P."/>
            <person name="Gathman A."/>
            <person name="Goodell B."/>
            <person name="Henrissat B."/>
            <person name="Ihrmark K."/>
            <person name="Kauserud H."/>
            <person name="Kohler A."/>
            <person name="LaButti K."/>
            <person name="Lapidus A."/>
            <person name="Lavin J.L."/>
            <person name="Lee Y.-H."/>
            <person name="Lindquist E."/>
            <person name="Lilly W."/>
            <person name="Lucas S."/>
            <person name="Morin E."/>
            <person name="Murat C."/>
            <person name="Oguiza J.A."/>
            <person name="Park J."/>
            <person name="Pisabarro A.G."/>
            <person name="Riley R."/>
            <person name="Rosling A."/>
            <person name="Salamov A."/>
            <person name="Schmidt O."/>
            <person name="Schmutz J."/>
            <person name="Skrede I."/>
            <person name="Stenlid J."/>
            <person name="Wiebenga A."/>
            <person name="Xie X."/>
            <person name="Kuees U."/>
            <person name="Hibbett D.S."/>
            <person name="Hoffmeister D."/>
            <person name="Hoegberg N."/>
            <person name="Martin F."/>
            <person name="Grigoriev I.V."/>
            <person name="Watkinson S.C."/>
        </authorList>
    </citation>
    <scope>NUCLEOTIDE SEQUENCE [LARGE SCALE GENOMIC DNA]</scope>
    <source>
        <strain evidence="7">strain S7.3</strain>
    </source>
</reference>
<evidence type="ECO:0000256" key="3">
    <source>
        <dbReference type="ARBA" id="ARBA00023002"/>
    </source>
</evidence>
<dbReference type="GO" id="GO:0051213">
    <property type="term" value="F:dioxygenase activity"/>
    <property type="evidence" value="ECO:0007669"/>
    <property type="project" value="UniProtKB-KW"/>
</dbReference>
<dbReference type="GO" id="GO:0046872">
    <property type="term" value="F:metal ion binding"/>
    <property type="evidence" value="ECO:0007669"/>
    <property type="project" value="UniProtKB-KW"/>
</dbReference>
<dbReference type="Pfam" id="PF03098">
    <property type="entry name" value="An_peroxidase"/>
    <property type="match status" value="1"/>
</dbReference>
<evidence type="ECO:0000313" key="7">
    <source>
        <dbReference type="Proteomes" id="UP000008063"/>
    </source>
</evidence>
<evidence type="ECO:0000256" key="5">
    <source>
        <dbReference type="PIRSR" id="PIRSR619791-2"/>
    </source>
</evidence>